<gene>
    <name evidence="1" type="ORF">FA13DRAFT_1679906</name>
</gene>
<protein>
    <submittedName>
        <fullName evidence="1">Uncharacterized protein</fullName>
    </submittedName>
</protein>
<dbReference type="EMBL" id="QPFP01000001">
    <property type="protein sequence ID" value="TEB39896.1"/>
    <property type="molecule type" value="Genomic_DNA"/>
</dbReference>
<organism evidence="1 2">
    <name type="scientific">Coprinellus micaceus</name>
    <name type="common">Glistening ink-cap mushroom</name>
    <name type="synonym">Coprinus micaceus</name>
    <dbReference type="NCBI Taxonomy" id="71717"/>
    <lineage>
        <taxon>Eukaryota</taxon>
        <taxon>Fungi</taxon>
        <taxon>Dikarya</taxon>
        <taxon>Basidiomycota</taxon>
        <taxon>Agaricomycotina</taxon>
        <taxon>Agaricomycetes</taxon>
        <taxon>Agaricomycetidae</taxon>
        <taxon>Agaricales</taxon>
        <taxon>Agaricineae</taxon>
        <taxon>Psathyrellaceae</taxon>
        <taxon>Coprinellus</taxon>
    </lineage>
</organism>
<accession>A0A4Y7U0D8</accession>
<keyword evidence="2" id="KW-1185">Reference proteome</keyword>
<reference evidence="1 2" key="1">
    <citation type="journal article" date="2019" name="Nat. Ecol. Evol.">
        <title>Megaphylogeny resolves global patterns of mushroom evolution.</title>
        <authorList>
            <person name="Varga T."/>
            <person name="Krizsan K."/>
            <person name="Foldi C."/>
            <person name="Dima B."/>
            <person name="Sanchez-Garcia M."/>
            <person name="Sanchez-Ramirez S."/>
            <person name="Szollosi G.J."/>
            <person name="Szarkandi J.G."/>
            <person name="Papp V."/>
            <person name="Albert L."/>
            <person name="Andreopoulos W."/>
            <person name="Angelini C."/>
            <person name="Antonin V."/>
            <person name="Barry K.W."/>
            <person name="Bougher N.L."/>
            <person name="Buchanan P."/>
            <person name="Buyck B."/>
            <person name="Bense V."/>
            <person name="Catcheside P."/>
            <person name="Chovatia M."/>
            <person name="Cooper J."/>
            <person name="Damon W."/>
            <person name="Desjardin D."/>
            <person name="Finy P."/>
            <person name="Geml J."/>
            <person name="Haridas S."/>
            <person name="Hughes K."/>
            <person name="Justo A."/>
            <person name="Karasinski D."/>
            <person name="Kautmanova I."/>
            <person name="Kiss B."/>
            <person name="Kocsube S."/>
            <person name="Kotiranta H."/>
            <person name="LaButti K.M."/>
            <person name="Lechner B.E."/>
            <person name="Liimatainen K."/>
            <person name="Lipzen A."/>
            <person name="Lukacs Z."/>
            <person name="Mihaltcheva S."/>
            <person name="Morgado L.N."/>
            <person name="Niskanen T."/>
            <person name="Noordeloos M.E."/>
            <person name="Ohm R.A."/>
            <person name="Ortiz-Santana B."/>
            <person name="Ovrebo C."/>
            <person name="Racz N."/>
            <person name="Riley R."/>
            <person name="Savchenko A."/>
            <person name="Shiryaev A."/>
            <person name="Soop K."/>
            <person name="Spirin V."/>
            <person name="Szebenyi C."/>
            <person name="Tomsovsky M."/>
            <person name="Tulloss R.E."/>
            <person name="Uehling J."/>
            <person name="Grigoriev I.V."/>
            <person name="Vagvolgyi C."/>
            <person name="Papp T."/>
            <person name="Martin F.M."/>
            <person name="Miettinen O."/>
            <person name="Hibbett D.S."/>
            <person name="Nagy L.G."/>
        </authorList>
    </citation>
    <scope>NUCLEOTIDE SEQUENCE [LARGE SCALE GENOMIC DNA]</scope>
    <source>
        <strain evidence="1 2">FP101781</strain>
    </source>
</reference>
<evidence type="ECO:0000313" key="1">
    <source>
        <dbReference type="EMBL" id="TEB39896.1"/>
    </source>
</evidence>
<proteinExistence type="predicted"/>
<comment type="caution">
    <text evidence="1">The sequence shown here is derived from an EMBL/GenBank/DDBJ whole genome shotgun (WGS) entry which is preliminary data.</text>
</comment>
<name>A0A4Y7U0D8_COPMI</name>
<dbReference type="Proteomes" id="UP000298030">
    <property type="component" value="Unassembled WGS sequence"/>
</dbReference>
<dbReference type="AlphaFoldDB" id="A0A4Y7U0D8"/>
<feature type="non-terminal residue" evidence="1">
    <location>
        <position position="1"/>
    </location>
</feature>
<sequence>SLFSKWVPPTVKSSRCHVHDAALLERAFVISSLESTVTLSPSCASLARIPTTQSTLVYPGIGAACTTSRNFDTLVTGINPTSTSYAAVPSFDPLNPFLHRSLATPAPSSDIAATAGRGSGAL</sequence>
<evidence type="ECO:0000313" key="2">
    <source>
        <dbReference type="Proteomes" id="UP000298030"/>
    </source>
</evidence>